<comment type="similarity">
    <text evidence="1">Belongs to the LysR transcriptional regulatory family.</text>
</comment>
<evidence type="ECO:0000313" key="6">
    <source>
        <dbReference type="EMBL" id="CCO23093.1"/>
    </source>
</evidence>
<dbReference type="PANTHER" id="PTHR30126:SF40">
    <property type="entry name" value="HTH-TYPE TRANSCRIPTIONAL REGULATOR GLTR"/>
    <property type="match status" value="1"/>
</dbReference>
<name>L0R8K1_9BACT</name>
<proteinExistence type="inferred from homology"/>
<keyword evidence="7" id="KW-1185">Reference proteome</keyword>
<dbReference type="PROSITE" id="PS50931">
    <property type="entry name" value="HTH_LYSR"/>
    <property type="match status" value="1"/>
</dbReference>
<keyword evidence="3" id="KW-0238">DNA-binding</keyword>
<dbReference type="CDD" id="cd05466">
    <property type="entry name" value="PBP2_LTTR_substrate"/>
    <property type="match status" value="1"/>
</dbReference>
<gene>
    <name evidence="6" type="ORF">DESAM_20806</name>
</gene>
<keyword evidence="4" id="KW-0804">Transcription</keyword>
<sequence length="313" mass="35161">MLPDLNRLKVFYHIFNEQSSTGAAKLLHITQSGVSQHLKKLEDELQTKLFTRVNRRLVSTSAGLKLYDIVKSFMVELESGVRHINETTVKPSGVLRIGAPSEFGKTYLPKIFASFYRQYPDVSLQLELGDPKVLFSMVSNGELDFAYIDILPILMDTPGGVSSYSIEPVVSEEFVLACSRGYYEKYMSDAEYDDLIGLDFIAYKTDIALFSSWFKLHFDKSPSSLNLVFTADSAGAIISAIEEDMGLGITVSHLMTKQIADGSIIPIRITQNKLQNTIACVQFKDKERTVTENAFQEHLRIELDLISDLFIKS</sequence>
<dbReference type="Gene3D" id="1.10.10.10">
    <property type="entry name" value="Winged helix-like DNA-binding domain superfamily/Winged helix DNA-binding domain"/>
    <property type="match status" value="1"/>
</dbReference>
<dbReference type="GO" id="GO:0000976">
    <property type="term" value="F:transcription cis-regulatory region binding"/>
    <property type="evidence" value="ECO:0007669"/>
    <property type="project" value="TreeGrafter"/>
</dbReference>
<evidence type="ECO:0000256" key="3">
    <source>
        <dbReference type="ARBA" id="ARBA00023125"/>
    </source>
</evidence>
<dbReference type="Pfam" id="PF00126">
    <property type="entry name" value="HTH_1"/>
    <property type="match status" value="1"/>
</dbReference>
<dbReference type="eggNOG" id="COG0583">
    <property type="taxonomic scope" value="Bacteria"/>
</dbReference>
<dbReference type="SUPFAM" id="SSF53850">
    <property type="entry name" value="Periplasmic binding protein-like II"/>
    <property type="match status" value="1"/>
</dbReference>
<dbReference type="Proteomes" id="UP000010808">
    <property type="component" value="Chromosome"/>
</dbReference>
<evidence type="ECO:0000256" key="2">
    <source>
        <dbReference type="ARBA" id="ARBA00023015"/>
    </source>
</evidence>
<dbReference type="PATRIC" id="fig|1121451.3.peg.1070"/>
<dbReference type="Pfam" id="PF03466">
    <property type="entry name" value="LysR_substrate"/>
    <property type="match status" value="1"/>
</dbReference>
<accession>L0R8K1</accession>
<evidence type="ECO:0000259" key="5">
    <source>
        <dbReference type="PROSITE" id="PS50931"/>
    </source>
</evidence>
<dbReference type="SUPFAM" id="SSF46785">
    <property type="entry name" value="Winged helix' DNA-binding domain"/>
    <property type="match status" value="1"/>
</dbReference>
<dbReference type="OrthoDB" id="9785745at2"/>
<dbReference type="STRING" id="1121451.DESAM_20806"/>
<keyword evidence="2" id="KW-0805">Transcription regulation</keyword>
<evidence type="ECO:0000256" key="1">
    <source>
        <dbReference type="ARBA" id="ARBA00009437"/>
    </source>
</evidence>
<dbReference type="InterPro" id="IPR036390">
    <property type="entry name" value="WH_DNA-bd_sf"/>
</dbReference>
<dbReference type="InterPro" id="IPR005119">
    <property type="entry name" value="LysR_subst-bd"/>
</dbReference>
<reference evidence="6 7" key="1">
    <citation type="submission" date="2012-10" db="EMBL/GenBank/DDBJ databases">
        <authorList>
            <person name="Genoscope - CEA"/>
        </authorList>
    </citation>
    <scope>NUCLEOTIDE SEQUENCE [LARGE SCALE GENOMIC DNA]</scope>
    <source>
        <strain evidence="7">AM13 / DSM 14728</strain>
    </source>
</reference>
<dbReference type="HOGENOM" id="CLU_039613_6_1_7"/>
<evidence type="ECO:0000256" key="4">
    <source>
        <dbReference type="ARBA" id="ARBA00023163"/>
    </source>
</evidence>
<dbReference type="EMBL" id="FO203522">
    <property type="protein sequence ID" value="CCO23093.1"/>
    <property type="molecule type" value="Genomic_DNA"/>
</dbReference>
<protein>
    <submittedName>
        <fullName evidence="6">Transcriptional regulator, LysR family</fullName>
    </submittedName>
</protein>
<feature type="domain" description="HTH lysR-type" evidence="5">
    <location>
        <begin position="3"/>
        <end position="60"/>
    </location>
</feature>
<dbReference type="Gene3D" id="3.40.190.290">
    <property type="match status" value="1"/>
</dbReference>
<organism evidence="6 7">
    <name type="scientific">Maridesulfovibrio hydrothermalis AM13 = DSM 14728</name>
    <dbReference type="NCBI Taxonomy" id="1121451"/>
    <lineage>
        <taxon>Bacteria</taxon>
        <taxon>Pseudomonadati</taxon>
        <taxon>Thermodesulfobacteriota</taxon>
        <taxon>Desulfovibrionia</taxon>
        <taxon>Desulfovibrionales</taxon>
        <taxon>Desulfovibrionaceae</taxon>
        <taxon>Maridesulfovibrio</taxon>
    </lineage>
</organism>
<dbReference type="RefSeq" id="WP_015335698.1">
    <property type="nucleotide sequence ID" value="NC_020055.1"/>
</dbReference>
<dbReference type="GO" id="GO:0003700">
    <property type="term" value="F:DNA-binding transcription factor activity"/>
    <property type="evidence" value="ECO:0007669"/>
    <property type="project" value="InterPro"/>
</dbReference>
<dbReference type="PRINTS" id="PR00039">
    <property type="entry name" value="HTHLYSR"/>
</dbReference>
<dbReference type="InterPro" id="IPR036388">
    <property type="entry name" value="WH-like_DNA-bd_sf"/>
</dbReference>
<evidence type="ECO:0000313" key="7">
    <source>
        <dbReference type="Proteomes" id="UP000010808"/>
    </source>
</evidence>
<dbReference type="PANTHER" id="PTHR30126">
    <property type="entry name" value="HTH-TYPE TRANSCRIPTIONAL REGULATOR"/>
    <property type="match status" value="1"/>
</dbReference>
<dbReference type="AlphaFoldDB" id="L0R8K1"/>
<dbReference type="KEGG" id="dhy:DESAM_20806"/>
<dbReference type="InterPro" id="IPR000847">
    <property type="entry name" value="LysR_HTH_N"/>
</dbReference>